<evidence type="ECO:0000313" key="2">
    <source>
        <dbReference type="Proteomes" id="UP001203036"/>
    </source>
</evidence>
<dbReference type="EMBL" id="JAMQGO010000002">
    <property type="protein sequence ID" value="MCM2561590.1"/>
    <property type="molecule type" value="Genomic_DNA"/>
</dbReference>
<reference evidence="1" key="1">
    <citation type="submission" date="2022-06" db="EMBL/GenBank/DDBJ databases">
        <title>Lutimaribacter sp. EGI FJ00013, a novel bacterium isolated from a salt lake sediment enrichment.</title>
        <authorList>
            <person name="Gao L."/>
            <person name="Fang B.-Z."/>
            <person name="Li W.-J."/>
        </authorList>
    </citation>
    <scope>NUCLEOTIDE SEQUENCE</scope>
    <source>
        <strain evidence="1">EGI FJ00013</strain>
    </source>
</reference>
<organism evidence="1 2">
    <name type="scientific">Lutimaribacter degradans</name>
    <dbReference type="NCBI Taxonomy" id="2945989"/>
    <lineage>
        <taxon>Bacteria</taxon>
        <taxon>Pseudomonadati</taxon>
        <taxon>Pseudomonadota</taxon>
        <taxon>Alphaproteobacteria</taxon>
        <taxon>Rhodobacterales</taxon>
        <taxon>Roseobacteraceae</taxon>
        <taxon>Lutimaribacter</taxon>
    </lineage>
</organism>
<protein>
    <submittedName>
        <fullName evidence="1">Uncharacterized protein</fullName>
    </submittedName>
</protein>
<gene>
    <name evidence="1" type="ORF">M8744_05480</name>
</gene>
<proteinExistence type="predicted"/>
<dbReference type="Proteomes" id="UP001203036">
    <property type="component" value="Unassembled WGS sequence"/>
</dbReference>
<comment type="caution">
    <text evidence="1">The sequence shown here is derived from an EMBL/GenBank/DDBJ whole genome shotgun (WGS) entry which is preliminary data.</text>
</comment>
<keyword evidence="2" id="KW-1185">Reference proteome</keyword>
<name>A0ACC5ZUS0_9RHOB</name>
<evidence type="ECO:0000313" key="1">
    <source>
        <dbReference type="EMBL" id="MCM2561590.1"/>
    </source>
</evidence>
<sequence>MDSQELARKTAHLNTLLEQKLGLRKGGLAARANRAGRDLPAWVRRNLQQLAEAETMASHPKLARMLDGQALEKAYTAAAAHLADIDPRERRKDRLLGLLGGLAFNMLLFAALVLALLRWQGFI</sequence>
<accession>A0ACC5ZUS0</accession>